<dbReference type="Gene3D" id="3.40.50.300">
    <property type="entry name" value="P-loop containing nucleotide triphosphate hydrolases"/>
    <property type="match status" value="1"/>
</dbReference>
<sequence>MLKDNIILMHLRLAKFMKFSICNDNLDKLLFSEPKKIVIYGEAATGKTNILLNTIKCSYTSLTQHETLFFISTEGSSFVTRMYLLDIDSRNVFFSIAIDQQHILSNVLEIVKNLDLLKPVCIIIDSINYHYRIESLTPIGIKLFTELLSLLDTFNENGVFIISSAQVRASEDEVFPGYVYLHYWADIVIELERISTSRRVLRIVKPKIDRLFQFDVVANGVKWLT</sequence>
<dbReference type="InterPro" id="IPR027417">
    <property type="entry name" value="P-loop_NTPase"/>
</dbReference>
<dbReference type="EMBL" id="DTCA01000095">
    <property type="protein sequence ID" value="HGM07363.1"/>
    <property type="molecule type" value="Genomic_DNA"/>
</dbReference>
<evidence type="ECO:0008006" key="2">
    <source>
        <dbReference type="Google" id="ProtNLM"/>
    </source>
</evidence>
<organism evidence="1">
    <name type="scientific">Ignisphaera aggregans</name>
    <dbReference type="NCBI Taxonomy" id="334771"/>
    <lineage>
        <taxon>Archaea</taxon>
        <taxon>Thermoproteota</taxon>
        <taxon>Thermoprotei</taxon>
        <taxon>Desulfurococcales</taxon>
        <taxon>Desulfurococcaceae</taxon>
        <taxon>Ignisphaera</taxon>
    </lineage>
</organism>
<proteinExistence type="predicted"/>
<protein>
    <recommendedName>
        <fullName evidence="2">AAA family ATPase</fullName>
    </recommendedName>
</protein>
<name>A0A7C4D436_9CREN</name>
<dbReference type="AlphaFoldDB" id="A0A7C4D436"/>
<accession>A0A7C4D436</accession>
<dbReference type="SUPFAM" id="SSF52540">
    <property type="entry name" value="P-loop containing nucleoside triphosphate hydrolases"/>
    <property type="match status" value="1"/>
</dbReference>
<evidence type="ECO:0000313" key="1">
    <source>
        <dbReference type="EMBL" id="HGM07363.1"/>
    </source>
</evidence>
<reference evidence="1" key="1">
    <citation type="journal article" date="2020" name="mSystems">
        <title>Genome- and Community-Level Interaction Insights into Carbon Utilization and Element Cycling Functions of Hydrothermarchaeota in Hydrothermal Sediment.</title>
        <authorList>
            <person name="Zhou Z."/>
            <person name="Liu Y."/>
            <person name="Xu W."/>
            <person name="Pan J."/>
            <person name="Luo Z.H."/>
            <person name="Li M."/>
        </authorList>
    </citation>
    <scope>NUCLEOTIDE SEQUENCE [LARGE SCALE GENOMIC DNA]</scope>
    <source>
        <strain evidence="1">SpSt-658</strain>
    </source>
</reference>
<comment type="caution">
    <text evidence="1">The sequence shown here is derived from an EMBL/GenBank/DDBJ whole genome shotgun (WGS) entry which is preliminary data.</text>
</comment>
<gene>
    <name evidence="1" type="ORF">ENU31_03015</name>
</gene>